<protein>
    <submittedName>
        <fullName evidence="1">Uncharacterized protein</fullName>
    </submittedName>
</protein>
<dbReference type="EMBL" id="JBHUHZ010000001">
    <property type="protein sequence ID" value="MFD2162231.1"/>
    <property type="molecule type" value="Genomic_DNA"/>
</dbReference>
<sequence>MKNSSTGFAGKAIFNPFKQGLYVLNLYFRWTAGVGEGRDMSPVGQMILSSYLNHT</sequence>
<reference evidence="2" key="1">
    <citation type="journal article" date="2019" name="Int. J. Syst. Evol. Microbiol.">
        <title>The Global Catalogue of Microorganisms (GCM) 10K type strain sequencing project: providing services to taxonomists for standard genome sequencing and annotation.</title>
        <authorList>
            <consortium name="The Broad Institute Genomics Platform"/>
            <consortium name="The Broad Institute Genome Sequencing Center for Infectious Disease"/>
            <person name="Wu L."/>
            <person name="Ma J."/>
        </authorList>
    </citation>
    <scope>NUCLEOTIDE SEQUENCE [LARGE SCALE GENOMIC DNA]</scope>
    <source>
        <strain evidence="2">KCTC 42217</strain>
    </source>
</reference>
<accession>A0ABW4ZKC5</accession>
<evidence type="ECO:0000313" key="1">
    <source>
        <dbReference type="EMBL" id="MFD2162231.1"/>
    </source>
</evidence>
<gene>
    <name evidence="1" type="ORF">ACFSJU_07490</name>
</gene>
<organism evidence="1 2">
    <name type="scientific">Paradesertivirga mongoliensis</name>
    <dbReference type="NCBI Taxonomy" id="2100740"/>
    <lineage>
        <taxon>Bacteria</taxon>
        <taxon>Pseudomonadati</taxon>
        <taxon>Bacteroidota</taxon>
        <taxon>Sphingobacteriia</taxon>
        <taxon>Sphingobacteriales</taxon>
        <taxon>Sphingobacteriaceae</taxon>
        <taxon>Paradesertivirga</taxon>
    </lineage>
</organism>
<dbReference type="Proteomes" id="UP001597387">
    <property type="component" value="Unassembled WGS sequence"/>
</dbReference>
<dbReference type="RefSeq" id="WP_255897703.1">
    <property type="nucleotide sequence ID" value="NZ_JAFMZO010000001.1"/>
</dbReference>
<proteinExistence type="predicted"/>
<keyword evidence="2" id="KW-1185">Reference proteome</keyword>
<name>A0ABW4ZKC5_9SPHI</name>
<evidence type="ECO:0000313" key="2">
    <source>
        <dbReference type="Proteomes" id="UP001597387"/>
    </source>
</evidence>
<comment type="caution">
    <text evidence="1">The sequence shown here is derived from an EMBL/GenBank/DDBJ whole genome shotgun (WGS) entry which is preliminary data.</text>
</comment>